<reference evidence="6" key="1">
    <citation type="submission" date="2021-06" db="EMBL/GenBank/DDBJ databases">
        <authorList>
            <person name="Hodson N. C."/>
            <person name="Mongue J. A."/>
            <person name="Jaron S. K."/>
        </authorList>
    </citation>
    <scope>NUCLEOTIDE SEQUENCE</scope>
</reference>
<dbReference type="Pfam" id="PF02755">
    <property type="entry name" value="RPEL"/>
    <property type="match status" value="4"/>
</dbReference>
<keyword evidence="7" id="KW-1185">Reference proteome</keyword>
<organism evidence="6 7">
    <name type="scientific">Allacma fusca</name>
    <dbReference type="NCBI Taxonomy" id="39272"/>
    <lineage>
        <taxon>Eukaryota</taxon>
        <taxon>Metazoa</taxon>
        <taxon>Ecdysozoa</taxon>
        <taxon>Arthropoda</taxon>
        <taxon>Hexapoda</taxon>
        <taxon>Collembola</taxon>
        <taxon>Symphypleona</taxon>
        <taxon>Sminthuridae</taxon>
        <taxon>Allacma</taxon>
    </lineage>
</organism>
<dbReference type="PANTHER" id="PTHR12751:SF18">
    <property type="entry name" value="PHOSPHATASE AND ACTIN REGULATOR 1"/>
    <property type="match status" value="1"/>
</dbReference>
<feature type="compositionally biased region" description="Polar residues" evidence="5">
    <location>
        <begin position="519"/>
        <end position="528"/>
    </location>
</feature>
<evidence type="ECO:0000256" key="3">
    <source>
        <dbReference type="ARBA" id="ARBA00023203"/>
    </source>
</evidence>
<dbReference type="PROSITE" id="PS51073">
    <property type="entry name" value="RPEL"/>
    <property type="match status" value="4"/>
</dbReference>
<feature type="repeat" description="RPEL" evidence="4">
    <location>
        <begin position="153"/>
        <end position="178"/>
    </location>
</feature>
<protein>
    <recommendedName>
        <fullName evidence="8">Phosphatase and actin regulator</fullName>
    </recommendedName>
</protein>
<dbReference type="SMART" id="SM00707">
    <property type="entry name" value="RPEL"/>
    <property type="match status" value="4"/>
</dbReference>
<feature type="compositionally biased region" description="Basic and acidic residues" evidence="5">
    <location>
        <begin position="482"/>
        <end position="495"/>
    </location>
</feature>
<proteinExistence type="inferred from homology"/>
<accession>A0A8J2JRM3</accession>
<feature type="region of interest" description="Disordered" evidence="5">
    <location>
        <begin position="40"/>
        <end position="66"/>
    </location>
</feature>
<feature type="region of interest" description="Disordered" evidence="5">
    <location>
        <begin position="482"/>
        <end position="588"/>
    </location>
</feature>
<dbReference type="GO" id="GO:0003779">
    <property type="term" value="F:actin binding"/>
    <property type="evidence" value="ECO:0007669"/>
    <property type="project" value="UniProtKB-KW"/>
</dbReference>
<keyword evidence="3" id="KW-0009">Actin-binding</keyword>
<feature type="repeat" description="RPEL" evidence="4">
    <location>
        <begin position="639"/>
        <end position="664"/>
    </location>
</feature>
<gene>
    <name evidence="6" type="ORF">AFUS01_LOCUS13878</name>
</gene>
<dbReference type="PANTHER" id="PTHR12751">
    <property type="entry name" value="PHOSPHATASE AND ACTIN REGULATOR PHACTR"/>
    <property type="match status" value="1"/>
</dbReference>
<evidence type="ECO:0000256" key="2">
    <source>
        <dbReference type="ARBA" id="ARBA00022737"/>
    </source>
</evidence>
<comment type="caution">
    <text evidence="6">The sequence shown here is derived from an EMBL/GenBank/DDBJ whole genome shotgun (WGS) entry which is preliminary data.</text>
</comment>
<feature type="compositionally biased region" description="Basic and acidic residues" evidence="5">
    <location>
        <begin position="549"/>
        <end position="566"/>
    </location>
</feature>
<dbReference type="AlphaFoldDB" id="A0A8J2JRM3"/>
<evidence type="ECO:0000313" key="7">
    <source>
        <dbReference type="Proteomes" id="UP000708208"/>
    </source>
</evidence>
<feature type="repeat" description="RPEL" evidence="4">
    <location>
        <begin position="677"/>
        <end position="702"/>
    </location>
</feature>
<name>A0A8J2JRM3_9HEXA</name>
<evidence type="ECO:0000256" key="4">
    <source>
        <dbReference type="PROSITE-ProRule" id="PRU00401"/>
    </source>
</evidence>
<dbReference type="EMBL" id="CAJVCH010114945">
    <property type="protein sequence ID" value="CAG7724886.1"/>
    <property type="molecule type" value="Genomic_DNA"/>
</dbReference>
<feature type="region of interest" description="Disordered" evidence="5">
    <location>
        <begin position="293"/>
        <end position="312"/>
    </location>
</feature>
<dbReference type="GO" id="GO:0030036">
    <property type="term" value="P:actin cytoskeleton organization"/>
    <property type="evidence" value="ECO:0007669"/>
    <property type="project" value="TreeGrafter"/>
</dbReference>
<feature type="region of interest" description="Disordered" evidence="5">
    <location>
        <begin position="1"/>
        <end position="23"/>
    </location>
</feature>
<evidence type="ECO:0000256" key="1">
    <source>
        <dbReference type="ARBA" id="ARBA00009795"/>
    </source>
</evidence>
<feature type="region of interest" description="Disordered" evidence="5">
    <location>
        <begin position="107"/>
        <end position="127"/>
    </location>
</feature>
<evidence type="ECO:0008006" key="8">
    <source>
        <dbReference type="Google" id="ProtNLM"/>
    </source>
</evidence>
<evidence type="ECO:0000256" key="5">
    <source>
        <dbReference type="SAM" id="MobiDB-lite"/>
    </source>
</evidence>
<dbReference type="InterPro" id="IPR004018">
    <property type="entry name" value="RPEL_repeat"/>
</dbReference>
<feature type="compositionally biased region" description="Basic and acidic residues" evidence="5">
    <location>
        <begin position="55"/>
        <end position="66"/>
    </location>
</feature>
<dbReference type="Proteomes" id="UP000708208">
    <property type="component" value="Unassembled WGS sequence"/>
</dbReference>
<feature type="compositionally biased region" description="Basic and acidic residues" evidence="5">
    <location>
        <begin position="575"/>
        <end position="588"/>
    </location>
</feature>
<comment type="similarity">
    <text evidence="1">Belongs to the phosphatase and actin regulator family.</text>
</comment>
<keyword evidence="2" id="KW-0677">Repeat</keyword>
<evidence type="ECO:0000313" key="6">
    <source>
        <dbReference type="EMBL" id="CAG7724886.1"/>
    </source>
</evidence>
<dbReference type="OrthoDB" id="5563016at2759"/>
<sequence length="758" mass="85525">MAEEGAESQLQSSSEVQEDDIKENYQGFIKKNASWREKHLVKRASNQNSDNNAIDFRKSVNDPRDRDMVGCIGDVGSMKESKTFAFGLKSFADGDVVKTMPNGIGTRSLSVVPPSSRSPPPQRKSKFSGFGRLFKPWKWKRKKKSDKFEAASRSLERKMSVRANREELVQKGILHPDTPNLLPSTVDIPDAVNWNCDGTKGENGISSPLQFSNHQKPMTTFSSHYPPVQKHQQYSDGICGDSDGHTSPMNNKKNGYLAINSQSITTTLNQSPFHISSSIGASLNHQMNGQPNGISNGIFSSSTNPSTLNENSKQATNIMPHTNCRQEKSDQSLDPFTILPDCHGEAGTPGVCHYHHSEYQFYPTGTMIPISNMPFSLVELPEPPIPLSEIGPIPPPPMFSTPSPLPIHRATIQRDQMQQMEREQNLAAAIAMVVQNARHIDIYSHTQEDSGNVDESDEDDDVELLEASRNYMRLGARELEVDTTKVEEVPAKEPKPNAQPMKSALKKFKGGGSGSGSSTPTQESTKSLIQKHEHLSNARPIRFGVALPYRDREDNKENARPEISKDDDSDGDEPVLYRDDNDNENKSDEASLLATKIARKDSLALKLAMRPDRQELIDRNIIRVVSEKEIQETKEAIGAKLIRRLSMRPSQEELEERNILKKQTPAEERKLKEEKKKMLLRKLSFRPTIEELKEKKIIRFSDYIEVTQAQDYDRRADKPWTRLTPKDKAAIRKELNEFKSTEMEVHQESRHLIRFHRP</sequence>
<feature type="repeat" description="RPEL" evidence="4">
    <location>
        <begin position="601"/>
        <end position="626"/>
    </location>
</feature>